<keyword evidence="1" id="KW-0812">Transmembrane</keyword>
<dbReference type="OrthoDB" id="9812539at2"/>
<reference evidence="3" key="1">
    <citation type="submission" date="2016-10" db="EMBL/GenBank/DDBJ databases">
        <authorList>
            <person name="Varghese N."/>
            <person name="Submissions S."/>
        </authorList>
    </citation>
    <scope>NUCLEOTIDE SEQUENCE [LARGE SCALE GENOMIC DNA]</scope>
    <source>
        <strain evidence="3">ATCC 700689</strain>
    </source>
</reference>
<organism evidence="2 3">
    <name type="scientific">Pseudomonas abietaniphila</name>
    <dbReference type="NCBI Taxonomy" id="89065"/>
    <lineage>
        <taxon>Bacteria</taxon>
        <taxon>Pseudomonadati</taxon>
        <taxon>Pseudomonadota</taxon>
        <taxon>Gammaproteobacteria</taxon>
        <taxon>Pseudomonadales</taxon>
        <taxon>Pseudomonadaceae</taxon>
        <taxon>Pseudomonas</taxon>
    </lineage>
</organism>
<dbReference type="RefSeq" id="WP_074749733.1">
    <property type="nucleotide sequence ID" value="NZ_FNCO01000001.1"/>
</dbReference>
<name>A0A1G7SCL0_9PSED</name>
<keyword evidence="3" id="KW-1185">Reference proteome</keyword>
<keyword evidence="1" id="KW-1133">Transmembrane helix</keyword>
<evidence type="ECO:0000313" key="2">
    <source>
        <dbReference type="EMBL" id="SDG20766.1"/>
    </source>
</evidence>
<feature type="transmembrane region" description="Helical" evidence="1">
    <location>
        <begin position="70"/>
        <end position="92"/>
    </location>
</feature>
<keyword evidence="1" id="KW-0472">Membrane</keyword>
<protein>
    <recommendedName>
        <fullName evidence="4">DUF2938 domain-containing protein</fullName>
    </recommendedName>
</protein>
<feature type="transmembrane region" description="Helical" evidence="1">
    <location>
        <begin position="99"/>
        <end position="118"/>
    </location>
</feature>
<feature type="transmembrane region" description="Helical" evidence="1">
    <location>
        <begin position="138"/>
        <end position="159"/>
    </location>
</feature>
<dbReference type="Pfam" id="PF11158">
    <property type="entry name" value="DUF2938"/>
    <property type="match status" value="1"/>
</dbReference>
<evidence type="ECO:0000313" key="3">
    <source>
        <dbReference type="Proteomes" id="UP000182894"/>
    </source>
</evidence>
<accession>A0A1G7SCL0</accession>
<evidence type="ECO:0008006" key="4">
    <source>
        <dbReference type="Google" id="ProtNLM"/>
    </source>
</evidence>
<proteinExistence type="predicted"/>
<dbReference type="EMBL" id="FNCO01000001">
    <property type="protein sequence ID" value="SDG20766.1"/>
    <property type="molecule type" value="Genomic_DNA"/>
</dbReference>
<dbReference type="Proteomes" id="UP000182894">
    <property type="component" value="Unassembled WGS sequence"/>
</dbReference>
<sequence length="160" mass="17152">MFEFIFLAVLIGSGGTALLDLWAQLLKRTLGMPTPPWHLVGRWFAGMRHGQFVHRNGIGNSPPVPNELKIGWAMHYAVGIIFAAALLMIWGVQWAHAPTFFPALIVGLVTIGAGWFILQPGMGVGVACNKAPNPTVARLQNVIGHVVFATGMYGAALLVG</sequence>
<dbReference type="InterPro" id="IPR021329">
    <property type="entry name" value="DUF2938"/>
</dbReference>
<dbReference type="AlphaFoldDB" id="A0A1G7SCL0"/>
<evidence type="ECO:0000256" key="1">
    <source>
        <dbReference type="SAM" id="Phobius"/>
    </source>
</evidence>
<gene>
    <name evidence="2" type="ORF">SAMN05216605_101416</name>
</gene>